<dbReference type="InterPro" id="IPR057727">
    <property type="entry name" value="WCX_dom"/>
</dbReference>
<name>A0AA37I292_XYLRU</name>
<organism evidence="3 4">
    <name type="scientific">Xylanibacter ruminicola</name>
    <name type="common">Prevotella ruminicola</name>
    <dbReference type="NCBI Taxonomy" id="839"/>
    <lineage>
        <taxon>Bacteria</taxon>
        <taxon>Pseudomonadati</taxon>
        <taxon>Bacteroidota</taxon>
        <taxon>Bacteroidia</taxon>
        <taxon>Bacteroidales</taxon>
        <taxon>Prevotellaceae</taxon>
        <taxon>Xylanibacter</taxon>
    </lineage>
</organism>
<comment type="caution">
    <text evidence="3">The sequence shown here is derived from an EMBL/GenBank/DDBJ whole genome shotgun (WGS) entry which is preliminary data.</text>
</comment>
<dbReference type="InterPro" id="IPR051534">
    <property type="entry name" value="CBASS_pafABC_assoc_protein"/>
</dbReference>
<dbReference type="PROSITE" id="PS52050">
    <property type="entry name" value="WYL"/>
    <property type="match status" value="1"/>
</dbReference>
<dbReference type="Proteomes" id="UP000887097">
    <property type="component" value="Unassembled WGS sequence"/>
</dbReference>
<dbReference type="PANTHER" id="PTHR34580:SF9">
    <property type="entry name" value="SLL5097 PROTEIN"/>
    <property type="match status" value="1"/>
</dbReference>
<dbReference type="AlphaFoldDB" id="A0AA37I292"/>
<dbReference type="PANTHER" id="PTHR34580">
    <property type="match status" value="1"/>
</dbReference>
<proteinExistence type="predicted"/>
<reference evidence="3" key="1">
    <citation type="submission" date="2021-08" db="EMBL/GenBank/DDBJ databases">
        <title>Prevotella lacticifex sp. nov., isolated from rumen of cow.</title>
        <authorList>
            <person name="Shinkai T."/>
            <person name="Ikeyama N."/>
            <person name="Kumagai M."/>
            <person name="Ohmori H."/>
            <person name="Sakamoto M."/>
            <person name="Ohkuma M."/>
            <person name="Mitsumori M."/>
        </authorList>
    </citation>
    <scope>NUCLEOTIDE SEQUENCE</scope>
    <source>
        <strain evidence="3">JCM 8259</strain>
    </source>
</reference>
<evidence type="ECO:0000313" key="3">
    <source>
        <dbReference type="EMBL" id="GJG33926.1"/>
    </source>
</evidence>
<accession>A0AA37I292</accession>
<evidence type="ECO:0000259" key="2">
    <source>
        <dbReference type="Pfam" id="PF25583"/>
    </source>
</evidence>
<dbReference type="InterPro" id="IPR026881">
    <property type="entry name" value="WYL_dom"/>
</dbReference>
<dbReference type="GeneID" id="31501050"/>
<dbReference type="Pfam" id="PF25583">
    <property type="entry name" value="WCX"/>
    <property type="match status" value="1"/>
</dbReference>
<gene>
    <name evidence="3" type="ORF">PRMUPPPA20_20350</name>
</gene>
<dbReference type="OMA" id="ERILMYG"/>
<sequence>MKPAQIFHQYIWLINTLKVHRALTLDELDRKWRDDGVTDGNQLTRSTLTRHRRSIFDMFGIIIEADSSTYKYSIRNADVLANGSIAHWLYNTLSVHGVLAESVGLKERMVLENIPSGAEYLSTIIHAFHTGRRLRMGYQKFNGEGYVKTVCPYALKLFHQRWYLLALNDEQQLRIYALDRISELSTTDDLFEMPDDFSPQDYFSEYFGVLTTDTPMAHVVIRAYDYTPNYLRTLPLHHSQREVATAESYADFTFDIRPTHDFLSQLLSHGAGIEVLSPPDVREQMRQKFAEGLKRY</sequence>
<dbReference type="Pfam" id="PF13280">
    <property type="entry name" value="WYL"/>
    <property type="match status" value="1"/>
</dbReference>
<protein>
    <submittedName>
        <fullName evidence="3">WYL domain-containing protein</fullName>
    </submittedName>
</protein>
<feature type="domain" description="WCX" evidence="2">
    <location>
        <begin position="218"/>
        <end position="289"/>
    </location>
</feature>
<feature type="domain" description="WYL" evidence="1">
    <location>
        <begin position="119"/>
        <end position="184"/>
    </location>
</feature>
<dbReference type="EMBL" id="BPTT01000001">
    <property type="protein sequence ID" value="GJG33926.1"/>
    <property type="molecule type" value="Genomic_DNA"/>
</dbReference>
<dbReference type="RefSeq" id="WP_013063413.1">
    <property type="nucleotide sequence ID" value="NZ_BPTT01000001.1"/>
</dbReference>
<evidence type="ECO:0000259" key="1">
    <source>
        <dbReference type="Pfam" id="PF13280"/>
    </source>
</evidence>
<evidence type="ECO:0000313" key="4">
    <source>
        <dbReference type="Proteomes" id="UP000887097"/>
    </source>
</evidence>